<accession>A0A117J4A6</accession>
<dbReference type="PANTHER" id="PTHR42824">
    <property type="entry name" value="GLUTAMINE AMIDOTRANSFERASE"/>
    <property type="match status" value="1"/>
</dbReference>
<reference evidence="3 4" key="1">
    <citation type="submission" date="2015-12" db="EMBL/GenBank/DDBJ databases">
        <title>Draft Genome Sequence of Olsenella scatoligenes SK9K4T; a Producer of 3-Methylindole- (skatole) and 4-Methylphenol- (p-cresol) Isolated from Pig Feces.</title>
        <authorList>
            <person name="Li X."/>
            <person name="Borg B."/>
            <person name="Canibe N."/>
        </authorList>
    </citation>
    <scope>NUCLEOTIDE SEQUENCE [LARGE SCALE GENOMIC DNA]</scope>
    <source>
        <strain evidence="3 4">SK9K4</strain>
    </source>
</reference>
<keyword evidence="1" id="KW-0315">Glutamine amidotransferase</keyword>
<sequence length="275" mass="30869">MCELFAINSGRPVLANAYLREFYTHSHDNPHGWGLSWRDDHGKPGDPEADVMLWHEPIPAYESTLLPKILEQPVEACRLEAHIRFSTCGAQSVENCHPFLGSDISGREWTLIHNGILFNEELLAGYDRIERGETDSERTMLFLLDVLDEATMRAGGTLGFDGTFDALAGALSQISNLNRLNLILDDGTYTYVHTNTSEDTLNYRQLSDDAIVFSTKPLGGDAEKDLWKPVPRNRLIAYRDGRLVRTSAPHGYTFCEAILDLRKKFGDAWPEVIAS</sequence>
<dbReference type="PROSITE" id="PS51278">
    <property type="entry name" value="GATASE_TYPE_2"/>
    <property type="match status" value="1"/>
</dbReference>
<dbReference type="Proteomes" id="UP000054078">
    <property type="component" value="Unassembled WGS sequence"/>
</dbReference>
<dbReference type="OrthoDB" id="9804310at2"/>
<dbReference type="Gene3D" id="3.60.20.10">
    <property type="entry name" value="Glutamine Phosphoribosylpyrophosphate, subunit 1, domain 1"/>
    <property type="match status" value="1"/>
</dbReference>
<dbReference type="Pfam" id="PF13230">
    <property type="entry name" value="GATase_4"/>
    <property type="match status" value="1"/>
</dbReference>
<dbReference type="STRING" id="1299998.AUL39_06455"/>
<dbReference type="EMBL" id="LOJF01000009">
    <property type="protein sequence ID" value="KUH58614.1"/>
    <property type="molecule type" value="Genomic_DNA"/>
</dbReference>
<evidence type="ECO:0000313" key="4">
    <source>
        <dbReference type="Proteomes" id="UP000054078"/>
    </source>
</evidence>
<comment type="caution">
    <text evidence="3">The sequence shown here is derived from an EMBL/GenBank/DDBJ whole genome shotgun (WGS) entry which is preliminary data.</text>
</comment>
<proteinExistence type="predicted"/>
<evidence type="ECO:0000259" key="2">
    <source>
        <dbReference type="PROSITE" id="PS51278"/>
    </source>
</evidence>
<organism evidence="3 4">
    <name type="scientific">Tractidigestivibacter scatoligenes</name>
    <name type="common">Olsenella scatoligenes</name>
    <dbReference type="NCBI Taxonomy" id="1299998"/>
    <lineage>
        <taxon>Bacteria</taxon>
        <taxon>Bacillati</taxon>
        <taxon>Actinomycetota</taxon>
        <taxon>Coriobacteriia</taxon>
        <taxon>Coriobacteriales</taxon>
        <taxon>Atopobiaceae</taxon>
        <taxon>Tractidigestivibacter</taxon>
    </lineage>
</organism>
<protein>
    <recommendedName>
        <fullName evidence="2">Glutamine amidotransferase type-2 domain-containing protein</fullName>
    </recommendedName>
</protein>
<dbReference type="InterPro" id="IPR026869">
    <property type="entry name" value="EgtC-like"/>
</dbReference>
<evidence type="ECO:0000256" key="1">
    <source>
        <dbReference type="ARBA" id="ARBA00022962"/>
    </source>
</evidence>
<gene>
    <name evidence="3" type="ORF">AUL39_06455</name>
</gene>
<dbReference type="InterPro" id="IPR017932">
    <property type="entry name" value="GATase_2_dom"/>
</dbReference>
<dbReference type="InterPro" id="IPR029055">
    <property type="entry name" value="Ntn_hydrolases_N"/>
</dbReference>
<dbReference type="PANTHER" id="PTHR42824:SF1">
    <property type="entry name" value="GLUTAMINE AMIDOTRANSFERASE YAFJ-RELATED"/>
    <property type="match status" value="1"/>
</dbReference>
<dbReference type="RefSeq" id="WP_059054763.1">
    <property type="nucleotide sequence ID" value="NZ_LOJF01000009.1"/>
</dbReference>
<feature type="domain" description="Glutamine amidotransferase type-2" evidence="2">
    <location>
        <begin position="2"/>
        <end position="241"/>
    </location>
</feature>
<keyword evidence="4" id="KW-1185">Reference proteome</keyword>
<dbReference type="SUPFAM" id="SSF56235">
    <property type="entry name" value="N-terminal nucleophile aminohydrolases (Ntn hydrolases)"/>
    <property type="match status" value="1"/>
</dbReference>
<dbReference type="AlphaFoldDB" id="A0A117J4A6"/>
<evidence type="ECO:0000313" key="3">
    <source>
        <dbReference type="EMBL" id="KUH58614.1"/>
    </source>
</evidence>
<name>A0A117J4A6_TRASO</name>